<feature type="region of interest" description="Disordered" evidence="1">
    <location>
        <begin position="317"/>
        <end position="345"/>
    </location>
</feature>
<evidence type="ECO:0000313" key="3">
    <source>
        <dbReference type="EMBL" id="KAK6958106.1"/>
    </source>
</evidence>
<feature type="compositionally biased region" description="Polar residues" evidence="1">
    <location>
        <begin position="914"/>
        <end position="931"/>
    </location>
</feature>
<feature type="compositionally biased region" description="Acidic residues" evidence="1">
    <location>
        <begin position="31"/>
        <end position="57"/>
    </location>
</feature>
<proteinExistence type="predicted"/>
<feature type="compositionally biased region" description="Low complexity" evidence="1">
    <location>
        <begin position="203"/>
        <end position="229"/>
    </location>
</feature>
<name>A0AAX6N004_9PEZI</name>
<evidence type="ECO:0000256" key="1">
    <source>
        <dbReference type="SAM" id="MobiDB-lite"/>
    </source>
</evidence>
<evidence type="ECO:0000259" key="2">
    <source>
        <dbReference type="Pfam" id="PF25422"/>
    </source>
</evidence>
<feature type="region of interest" description="Disordered" evidence="1">
    <location>
        <begin position="527"/>
        <end position="563"/>
    </location>
</feature>
<accession>A0AAX6N004</accession>
<dbReference type="InterPro" id="IPR057214">
    <property type="entry name" value="DUF7892"/>
</dbReference>
<organism evidence="3 4">
    <name type="scientific">Daldinia eschscholtzii</name>
    <dbReference type="NCBI Taxonomy" id="292717"/>
    <lineage>
        <taxon>Eukaryota</taxon>
        <taxon>Fungi</taxon>
        <taxon>Dikarya</taxon>
        <taxon>Ascomycota</taxon>
        <taxon>Pezizomycotina</taxon>
        <taxon>Sordariomycetes</taxon>
        <taxon>Xylariomycetidae</taxon>
        <taxon>Xylariales</taxon>
        <taxon>Hypoxylaceae</taxon>
        <taxon>Daldinia</taxon>
    </lineage>
</organism>
<dbReference type="Proteomes" id="UP001369815">
    <property type="component" value="Unassembled WGS sequence"/>
</dbReference>
<feature type="region of interest" description="Disordered" evidence="1">
    <location>
        <begin position="1"/>
        <end position="57"/>
    </location>
</feature>
<feature type="compositionally biased region" description="Basic residues" evidence="1">
    <location>
        <begin position="932"/>
        <end position="957"/>
    </location>
</feature>
<feature type="domain" description="DUF7892" evidence="2">
    <location>
        <begin position="667"/>
        <end position="824"/>
    </location>
</feature>
<keyword evidence="4" id="KW-1185">Reference proteome</keyword>
<evidence type="ECO:0000313" key="4">
    <source>
        <dbReference type="Proteomes" id="UP001369815"/>
    </source>
</evidence>
<dbReference type="EMBL" id="JBANMG010000001">
    <property type="protein sequence ID" value="KAK6958106.1"/>
    <property type="molecule type" value="Genomic_DNA"/>
</dbReference>
<reference evidence="3 4" key="1">
    <citation type="journal article" date="2024" name="Front Chem Biol">
        <title>Unveiling the potential of Daldinia eschscholtzii MFLUCC 19-0629 through bioactivity and bioinformatics studies for enhanced sustainable agriculture production.</title>
        <authorList>
            <person name="Brooks S."/>
            <person name="Weaver J.A."/>
            <person name="Klomchit A."/>
            <person name="Alharthi S.A."/>
            <person name="Onlamun T."/>
            <person name="Nurani R."/>
            <person name="Vong T.K."/>
            <person name="Alberti F."/>
            <person name="Greco C."/>
        </authorList>
    </citation>
    <scope>NUCLEOTIDE SEQUENCE [LARGE SCALE GENOMIC DNA]</scope>
    <source>
        <strain evidence="3">MFLUCC 19-0629</strain>
    </source>
</reference>
<feature type="region of interest" description="Disordered" evidence="1">
    <location>
        <begin position="1223"/>
        <end position="1300"/>
    </location>
</feature>
<sequence length="1300" mass="145246">MDPNRGSRGLFNHLLGSQTGTNQLGSVPSPAEDDEIPLDSSSEDSDVSMSDSESEEEIDLLLSSTPSLLISALPFIFITNEKRIISPDALQKGVVQPDMQLTKLYLSEHVEKLNQEFLSAKSMGGATAEEWLKGLEIRGRELMNDSMRWEKWMASGGVAQMQTLMSPDIVLSMVIPNNKGQILADSSLAPSALPISRSVAGQPTSDPAYATSATTAPQPAQTPEATSPQDGVTTGMSSPPMGVQPNGSRARTREEALEFKAARRAEIERRAMELDPPLPANILAHIPAFQAAIQIISPLDDHAWDVLKPRLLSQRAAAEQRERREQGASSTQSGFGLEQSEEPGRTELSIMASKQLIDKAWDDVQEPLRARISAFADELIRDSWDDGRKVDTENSPQFAAEVLLHVRKRFYAEIEKESAASRAAGREPLEDPPDGPFTQKLTLENMKWLFDVKIKPHTESYRKDLFFCNGCEISFKAFGFEGVIQHYAAKHTDSLSLGSVVVHWRAEWPEIPPFKPDPRAVRAAPSIPPYGNLQHQGNNYPYRRNTDSYPTSSNPTPFQQSPYATAPPSYGHLAYGPAIQPPVPYGHSSPYIQGTHEYAPFYPPHAPSYSPQGAVYPSSHLPFSPGMHTEPPTYPPTMTSYPGHSYNMPQNNSQLNFPNPHGNFLVNKYRVELEYLARTSRELWTSTAGLKELPGNIRVHVVIYHVVERFRSRFHENPPLSMFIDGLSYNKEMRPVRNVNGLVCKACHLNLSNDAPTEQDLKTFSLPQLVSHFQQRHVEQQQATGVSYLDWTVNMVHIPDLSSLSGLHYLANIDGQKLSLIYSAFPSAHYPSNYPQDASVADTQANVGTAAFVSQQATSSDSILFYPAFKRDEVSPSAKQDSARFITVSRKLDFDQSITGTDSPVPTARLKLQQGDSGRSSSETWQESNATKTKKQGRSSAKDHRKASNHSFKKRKNNGSDIPARPKSQEPSEGDLITEEERRQEEEIRAMWAADRREAALVSSKSKPLAQVDIANAKSEIGSSSHYASPVKRPEQPMIIQEQEEDDLMAGLESQLDRQQVLSEPFDCRSQQDRDLHCENQPLFIEHIGRNTPGYPNQDHYKQTTSESVGYVRHEPVRRFDHYEEANASPPFINPSHGSTRPMGPLDDKLYGRPPHQEYYQTYTDDPRARPPIPEYATAYEVVRVQDSHGEYLIKRPMRLERDPTYAASHDRPVYGDATEQYRRYGEDDSSRSRLRYESDLGTDLPPRPSTYDTSLTEEGGIAKRNCESFSGGEVTTYNSYGPRISSGPSNSKIRRQTQY</sequence>
<feature type="compositionally biased region" description="Basic and acidic residues" evidence="1">
    <location>
        <begin position="1223"/>
        <end position="1239"/>
    </location>
</feature>
<feature type="compositionally biased region" description="Polar residues" evidence="1">
    <location>
        <begin position="547"/>
        <end position="563"/>
    </location>
</feature>
<dbReference type="Pfam" id="PF25422">
    <property type="entry name" value="DUF7892"/>
    <property type="match status" value="1"/>
</dbReference>
<feature type="compositionally biased region" description="Polar residues" evidence="1">
    <location>
        <begin position="15"/>
        <end position="26"/>
    </location>
</feature>
<comment type="caution">
    <text evidence="3">The sequence shown here is derived from an EMBL/GenBank/DDBJ whole genome shotgun (WGS) entry which is preliminary data.</text>
</comment>
<gene>
    <name evidence="3" type="ORF">Daesc_000899</name>
</gene>
<protein>
    <recommendedName>
        <fullName evidence="2">DUF7892 domain-containing protein</fullName>
    </recommendedName>
</protein>
<feature type="region of interest" description="Disordered" evidence="1">
    <location>
        <begin position="896"/>
        <end position="984"/>
    </location>
</feature>
<feature type="region of interest" description="Disordered" evidence="1">
    <location>
        <begin position="198"/>
        <end position="254"/>
    </location>
</feature>